<dbReference type="Proteomes" id="UP001183607">
    <property type="component" value="Unassembled WGS sequence"/>
</dbReference>
<evidence type="ECO:0000313" key="2">
    <source>
        <dbReference type="Proteomes" id="UP001183607"/>
    </source>
</evidence>
<evidence type="ECO:0008006" key="3">
    <source>
        <dbReference type="Google" id="ProtNLM"/>
    </source>
</evidence>
<comment type="caution">
    <text evidence="1">The sequence shown here is derived from an EMBL/GenBank/DDBJ whole genome shotgun (WGS) entry which is preliminary data.</text>
</comment>
<sequence>MSTQLEADLLPAVETLTAEQRRGAACVWCATTLQPGIDDVDLGARPATRTGPAWFPRACPDCAHVHAAPGTEGSAPEPRLRRFC</sequence>
<name>A0ABD5DXU7_9ACTN</name>
<dbReference type="AlphaFoldDB" id="A0ABD5DXU7"/>
<protein>
    <recommendedName>
        <fullName evidence="3">HNH endonuclease</fullName>
    </recommendedName>
</protein>
<gene>
    <name evidence="1" type="ORF">RM574_00430</name>
</gene>
<reference evidence="2" key="1">
    <citation type="submission" date="2023-07" db="EMBL/GenBank/DDBJ databases">
        <title>30 novel species of actinomycetes from the DSMZ collection.</title>
        <authorList>
            <person name="Nouioui I."/>
        </authorList>
    </citation>
    <scope>NUCLEOTIDE SEQUENCE [LARGE SCALE GENOMIC DNA]</scope>
    <source>
        <strain evidence="2">DSM 41982</strain>
    </source>
</reference>
<accession>A0ABD5DXU7</accession>
<organism evidence="1 2">
    <name type="scientific">Streptomyces evansiae</name>
    <dbReference type="NCBI Taxonomy" id="3075535"/>
    <lineage>
        <taxon>Bacteria</taxon>
        <taxon>Bacillati</taxon>
        <taxon>Actinomycetota</taxon>
        <taxon>Actinomycetes</taxon>
        <taxon>Kitasatosporales</taxon>
        <taxon>Streptomycetaceae</taxon>
        <taxon>Streptomyces</taxon>
    </lineage>
</organism>
<evidence type="ECO:0000313" key="1">
    <source>
        <dbReference type="EMBL" id="MDT0413946.1"/>
    </source>
</evidence>
<proteinExistence type="predicted"/>
<dbReference type="EMBL" id="JAVRER010000001">
    <property type="protein sequence ID" value="MDT0413946.1"/>
    <property type="molecule type" value="Genomic_DNA"/>
</dbReference>
<dbReference type="RefSeq" id="WP_093853462.1">
    <property type="nucleotide sequence ID" value="NZ_JAVRER010000001.1"/>
</dbReference>